<name>K1V792_9ZZZZ</name>
<organism evidence="1">
    <name type="scientific">human gut metagenome</name>
    <dbReference type="NCBI Taxonomy" id="408170"/>
    <lineage>
        <taxon>unclassified sequences</taxon>
        <taxon>metagenomes</taxon>
        <taxon>organismal metagenomes</taxon>
    </lineage>
</organism>
<dbReference type="EMBL" id="AJWY01001432">
    <property type="protein sequence ID" value="EKC79791.1"/>
    <property type="molecule type" value="Genomic_DNA"/>
</dbReference>
<gene>
    <name evidence="1" type="ORF">LEA_02067</name>
</gene>
<evidence type="ECO:0000313" key="1">
    <source>
        <dbReference type="EMBL" id="EKC79791.1"/>
    </source>
</evidence>
<sequence>MTIPKEKIKHIYIPDIYGKEKRKKEASKEGKLGVEGIDDAILLSLFEKADIKVMRVQNDDPITSIDMFELGLSGTPNAKQK</sequence>
<reference evidence="1" key="1">
    <citation type="journal article" date="2013" name="Environ. Microbiol.">
        <title>Microbiota from the distal guts of lean and obese adolescents exhibit partial functional redundancy besides clear differences in community structure.</title>
        <authorList>
            <person name="Ferrer M."/>
            <person name="Ruiz A."/>
            <person name="Lanza F."/>
            <person name="Haange S.B."/>
            <person name="Oberbach A."/>
            <person name="Till H."/>
            <person name="Bargiela R."/>
            <person name="Campoy C."/>
            <person name="Segura M.T."/>
            <person name="Richter M."/>
            <person name="von Bergen M."/>
            <person name="Seifert J."/>
            <person name="Suarez A."/>
        </authorList>
    </citation>
    <scope>NUCLEOTIDE SEQUENCE</scope>
</reference>
<protein>
    <submittedName>
        <fullName evidence="1">TOPRIM domain protein</fullName>
    </submittedName>
</protein>
<comment type="caution">
    <text evidence="1">The sequence shown here is derived from an EMBL/GenBank/DDBJ whole genome shotgun (WGS) entry which is preliminary data.</text>
</comment>
<proteinExistence type="predicted"/>
<accession>K1V792</accession>
<dbReference type="AlphaFoldDB" id="K1V792"/>